<dbReference type="SUPFAM" id="SSF56059">
    <property type="entry name" value="Glutathione synthetase ATP-binding domain-like"/>
    <property type="match status" value="1"/>
</dbReference>
<dbReference type="GO" id="GO:0003735">
    <property type="term" value="F:structural constituent of ribosome"/>
    <property type="evidence" value="ECO:0007669"/>
    <property type="project" value="InterPro"/>
</dbReference>
<keyword evidence="3" id="KW-0687">Ribonucleoprotein</keyword>
<keyword evidence="5" id="KW-1185">Reference proteome</keyword>
<sequence>MRLAKEPDEFLKLLQQAKSEAVAAFGNAGIYLEKHIEFQVLADKYGNVVHLGEHDYNIRRRNQKLLEEAPSPALTPELREAMGDATVAAAASIAGHGARSETKDSFSRPFRKKDYIPLSTYLKTYKIGDYVDVKGNGAVHKGMPHKFYHGSTGRVWNVTKRVIGVEVNNLQGAPTIQIERKEVSSLPIQIERNEASTLSIQIERKEASTLPIQVERKKVSTLPIQVERKEASTFPIQDKVRDLASKKAAVIFTKSSCYMCYSIKTLFYELGASPAIHEFDHHPSEREMKWALRGLGCDPSSQLCSSVEDS</sequence>
<organism evidence="4 5">
    <name type="scientific">Hibiscus syriacus</name>
    <name type="common">Rose of Sharon</name>
    <dbReference type="NCBI Taxonomy" id="106335"/>
    <lineage>
        <taxon>Eukaryota</taxon>
        <taxon>Viridiplantae</taxon>
        <taxon>Streptophyta</taxon>
        <taxon>Embryophyta</taxon>
        <taxon>Tracheophyta</taxon>
        <taxon>Spermatophyta</taxon>
        <taxon>Magnoliopsida</taxon>
        <taxon>eudicotyledons</taxon>
        <taxon>Gunneridae</taxon>
        <taxon>Pentapetalae</taxon>
        <taxon>rosids</taxon>
        <taxon>malvids</taxon>
        <taxon>Malvales</taxon>
        <taxon>Malvaceae</taxon>
        <taxon>Malvoideae</taxon>
        <taxon>Hibiscus</taxon>
    </lineage>
</organism>
<dbReference type="PROSITE" id="PS01171">
    <property type="entry name" value="RIBOSOMAL_L21E"/>
    <property type="match status" value="1"/>
</dbReference>
<dbReference type="SUPFAM" id="SSF52833">
    <property type="entry name" value="Thioredoxin-like"/>
    <property type="match status" value="1"/>
</dbReference>
<comment type="caution">
    <text evidence="4">The sequence shown here is derived from an EMBL/GenBank/DDBJ whole genome shotgun (WGS) entry which is preliminary data.</text>
</comment>
<gene>
    <name evidence="4" type="ORF">F3Y22_tig00110607pilonHSYRG00032</name>
</gene>
<dbReference type="InterPro" id="IPR008991">
    <property type="entry name" value="Translation_prot_SH3-like_sf"/>
</dbReference>
<evidence type="ECO:0000313" key="5">
    <source>
        <dbReference type="Proteomes" id="UP000436088"/>
    </source>
</evidence>
<dbReference type="FunFam" id="2.30.30.70:FF:000001">
    <property type="entry name" value="60S ribosomal protein L21"/>
    <property type="match status" value="1"/>
</dbReference>
<protein>
    <submittedName>
        <fullName evidence="4">60S ribosomal protein L21-1</fullName>
    </submittedName>
</protein>
<dbReference type="Proteomes" id="UP000436088">
    <property type="component" value="Unassembled WGS sequence"/>
</dbReference>
<evidence type="ECO:0000256" key="3">
    <source>
        <dbReference type="ARBA" id="ARBA00023274"/>
    </source>
</evidence>
<dbReference type="GO" id="GO:0005524">
    <property type="term" value="F:ATP binding"/>
    <property type="evidence" value="ECO:0007669"/>
    <property type="project" value="InterPro"/>
</dbReference>
<dbReference type="InterPro" id="IPR001147">
    <property type="entry name" value="Ribosomal_eL21"/>
</dbReference>
<accession>A0A6A3A3U7</accession>
<name>A0A6A3A3U7_HIBSY</name>
<dbReference type="Gene3D" id="3.40.30.10">
    <property type="entry name" value="Glutaredoxin"/>
    <property type="match status" value="1"/>
</dbReference>
<dbReference type="InterPro" id="IPR036249">
    <property type="entry name" value="Thioredoxin-like_sf"/>
</dbReference>
<dbReference type="Gene3D" id="3.30.470.20">
    <property type="entry name" value="ATP-grasp fold, B domain"/>
    <property type="match status" value="1"/>
</dbReference>
<keyword evidence="2 4" id="KW-0689">Ribosomal protein</keyword>
<dbReference type="Gene3D" id="2.30.30.70">
    <property type="entry name" value="Ribosomal protein L21"/>
    <property type="match status" value="1"/>
</dbReference>
<dbReference type="PANTHER" id="PTHR20981">
    <property type="entry name" value="60S RIBOSOMAL PROTEIN L21"/>
    <property type="match status" value="1"/>
</dbReference>
<dbReference type="EMBL" id="VEPZ02001048">
    <property type="protein sequence ID" value="KAE8697905.1"/>
    <property type="molecule type" value="Genomic_DNA"/>
</dbReference>
<comment type="similarity">
    <text evidence="1">Belongs to the eukaryotic ribosomal protein eL21 family.</text>
</comment>
<dbReference type="GO" id="GO:0005840">
    <property type="term" value="C:ribosome"/>
    <property type="evidence" value="ECO:0007669"/>
    <property type="project" value="UniProtKB-KW"/>
</dbReference>
<evidence type="ECO:0000256" key="1">
    <source>
        <dbReference type="ARBA" id="ARBA00008427"/>
    </source>
</evidence>
<dbReference type="GO" id="GO:0006412">
    <property type="term" value="P:translation"/>
    <property type="evidence" value="ECO:0007669"/>
    <property type="project" value="InterPro"/>
</dbReference>
<dbReference type="AlphaFoldDB" id="A0A6A3A3U7"/>
<dbReference type="InterPro" id="IPR013815">
    <property type="entry name" value="ATP_grasp_subdomain_1"/>
</dbReference>
<proteinExistence type="inferred from homology"/>
<dbReference type="InterPro" id="IPR036948">
    <property type="entry name" value="Ribosomal_eL21_sf"/>
</dbReference>
<dbReference type="SUPFAM" id="SSF50104">
    <property type="entry name" value="Translation proteins SH3-like domain"/>
    <property type="match status" value="1"/>
</dbReference>
<reference evidence="4" key="1">
    <citation type="submission" date="2019-09" db="EMBL/GenBank/DDBJ databases">
        <title>Draft genome information of white flower Hibiscus syriacus.</title>
        <authorList>
            <person name="Kim Y.-M."/>
        </authorList>
    </citation>
    <scope>NUCLEOTIDE SEQUENCE [LARGE SCALE GENOMIC DNA]</scope>
    <source>
        <strain evidence="4">YM2019G1</strain>
    </source>
</reference>
<dbReference type="PROSITE" id="PS51354">
    <property type="entry name" value="GLUTAREDOXIN_2"/>
    <property type="match status" value="1"/>
</dbReference>
<dbReference type="Pfam" id="PF01157">
    <property type="entry name" value="Ribosomal_L21e"/>
    <property type="match status" value="1"/>
</dbReference>
<evidence type="ECO:0000256" key="2">
    <source>
        <dbReference type="ARBA" id="ARBA00022980"/>
    </source>
</evidence>
<dbReference type="GO" id="GO:1990904">
    <property type="term" value="C:ribonucleoprotein complex"/>
    <property type="evidence" value="ECO:0007669"/>
    <property type="project" value="UniProtKB-KW"/>
</dbReference>
<dbReference type="InterPro" id="IPR018259">
    <property type="entry name" value="Ribosomal_eL21_CS"/>
</dbReference>
<evidence type="ECO:0000313" key="4">
    <source>
        <dbReference type="EMBL" id="KAE8697905.1"/>
    </source>
</evidence>
<dbReference type="Gene3D" id="3.30.1490.20">
    <property type="entry name" value="ATP-grasp fold, A domain"/>
    <property type="match status" value="1"/>
</dbReference>